<keyword evidence="7" id="KW-1185">Reference proteome</keyword>
<dbReference type="PANTHER" id="PTHR43874:SF123">
    <property type="entry name" value="TWO-COMPONENT RESPONSE REGULATOR ARR14"/>
    <property type="match status" value="1"/>
</dbReference>
<dbReference type="InterPro" id="IPR045279">
    <property type="entry name" value="ARR-like"/>
</dbReference>
<dbReference type="InterPro" id="IPR011006">
    <property type="entry name" value="CheY-like_superfamily"/>
</dbReference>
<dbReference type="SUPFAM" id="SSF52172">
    <property type="entry name" value="CheY-like"/>
    <property type="match status" value="1"/>
</dbReference>
<accession>A0ABY9DAJ0</accession>
<evidence type="ECO:0000313" key="7">
    <source>
        <dbReference type="Proteomes" id="UP001227230"/>
    </source>
</evidence>
<dbReference type="PANTHER" id="PTHR43874">
    <property type="entry name" value="TWO-COMPONENT RESPONSE REGULATOR"/>
    <property type="match status" value="1"/>
</dbReference>
<feature type="domain" description="Response regulatory" evidence="5">
    <location>
        <begin position="46"/>
        <end position="148"/>
    </location>
</feature>
<keyword evidence="4" id="KW-0597">Phosphoprotein</keyword>
<dbReference type="Gene3D" id="3.40.50.2300">
    <property type="match status" value="1"/>
</dbReference>
<name>A0ABY9DAJ0_VITVI</name>
<keyword evidence="3" id="KW-0804">Transcription</keyword>
<organism evidence="6 7">
    <name type="scientific">Vitis vinifera</name>
    <name type="common">Grape</name>
    <dbReference type="NCBI Taxonomy" id="29760"/>
    <lineage>
        <taxon>Eukaryota</taxon>
        <taxon>Viridiplantae</taxon>
        <taxon>Streptophyta</taxon>
        <taxon>Embryophyta</taxon>
        <taxon>Tracheophyta</taxon>
        <taxon>Spermatophyta</taxon>
        <taxon>Magnoliopsida</taxon>
        <taxon>eudicotyledons</taxon>
        <taxon>Gunneridae</taxon>
        <taxon>Pentapetalae</taxon>
        <taxon>rosids</taxon>
        <taxon>Vitales</taxon>
        <taxon>Vitaceae</taxon>
        <taxon>Viteae</taxon>
        <taxon>Vitis</taxon>
    </lineage>
</organism>
<dbReference type="InterPro" id="IPR001789">
    <property type="entry name" value="Sig_transdc_resp-reg_receiver"/>
</dbReference>
<dbReference type="PROSITE" id="PS50110">
    <property type="entry name" value="RESPONSE_REGULATORY"/>
    <property type="match status" value="1"/>
</dbReference>
<evidence type="ECO:0000256" key="4">
    <source>
        <dbReference type="PROSITE-ProRule" id="PRU00169"/>
    </source>
</evidence>
<sequence length="148" mass="16906">MGGETHTIRREGEVPEFWRKDNRLGGTNKPYKVNVVVSDQFSTGLKVLVVDDDVTRLRILEQMLRYHVTTCSQATIALNILREKKDCFDIVLSDARVPGMIDYKLLEHVGLETDLPIIMMSADGRTGAFVRIEALKNIWQYVVRKITL</sequence>
<dbReference type="SMART" id="SM00448">
    <property type="entry name" value="REC"/>
    <property type="match status" value="1"/>
</dbReference>
<reference evidence="6 7" key="1">
    <citation type="journal article" date="2023" name="Hortic Res">
        <title>The complete reference genome for grapevine (Vitis vinifera L.) genetics and breeding.</title>
        <authorList>
            <person name="Shi X."/>
            <person name="Cao S."/>
            <person name="Wang X."/>
            <person name="Huang S."/>
            <person name="Wang Y."/>
            <person name="Liu Z."/>
            <person name="Liu W."/>
            <person name="Leng X."/>
            <person name="Peng Y."/>
            <person name="Wang N."/>
            <person name="Wang Y."/>
            <person name="Ma Z."/>
            <person name="Xu X."/>
            <person name="Zhang F."/>
            <person name="Xue H."/>
            <person name="Zhong H."/>
            <person name="Wang Y."/>
            <person name="Zhang K."/>
            <person name="Velt A."/>
            <person name="Avia K."/>
            <person name="Holtgrawe D."/>
            <person name="Grimplet J."/>
            <person name="Matus J.T."/>
            <person name="Ware D."/>
            <person name="Wu X."/>
            <person name="Wang H."/>
            <person name="Liu C."/>
            <person name="Fang Y."/>
            <person name="Rustenholz C."/>
            <person name="Cheng Z."/>
            <person name="Xiao H."/>
            <person name="Zhou Y."/>
        </authorList>
    </citation>
    <scope>NUCLEOTIDE SEQUENCE [LARGE SCALE GENOMIC DNA]</scope>
    <source>
        <strain evidence="7">cv. Pinot noir / PN40024</strain>
        <tissue evidence="6">Leaf</tissue>
    </source>
</reference>
<protein>
    <recommendedName>
        <fullName evidence="5">Response regulatory domain-containing protein</fullName>
    </recommendedName>
</protein>
<keyword evidence="2" id="KW-0805">Transcription regulation</keyword>
<evidence type="ECO:0000313" key="6">
    <source>
        <dbReference type="EMBL" id="WKA03761.1"/>
    </source>
</evidence>
<feature type="modified residue" description="4-aspartylphosphate" evidence="4">
    <location>
        <position position="94"/>
    </location>
</feature>
<proteinExistence type="predicted"/>
<evidence type="ECO:0000256" key="2">
    <source>
        <dbReference type="ARBA" id="ARBA00023015"/>
    </source>
</evidence>
<evidence type="ECO:0000256" key="1">
    <source>
        <dbReference type="ARBA" id="ARBA00023012"/>
    </source>
</evidence>
<keyword evidence="1" id="KW-0902">Two-component regulatory system</keyword>
<dbReference type="EMBL" id="CP126661">
    <property type="protein sequence ID" value="WKA03761.1"/>
    <property type="molecule type" value="Genomic_DNA"/>
</dbReference>
<dbReference type="Pfam" id="PF00072">
    <property type="entry name" value="Response_reg"/>
    <property type="match status" value="1"/>
</dbReference>
<evidence type="ECO:0000256" key="3">
    <source>
        <dbReference type="ARBA" id="ARBA00023163"/>
    </source>
</evidence>
<dbReference type="CDD" id="cd17584">
    <property type="entry name" value="REC_typeB_ARR-like"/>
    <property type="match status" value="1"/>
</dbReference>
<evidence type="ECO:0000259" key="5">
    <source>
        <dbReference type="PROSITE" id="PS50110"/>
    </source>
</evidence>
<gene>
    <name evidence="6" type="ORF">VitviT2T_021850</name>
</gene>
<dbReference type="Proteomes" id="UP001227230">
    <property type="component" value="Chromosome 14"/>
</dbReference>